<feature type="domain" description="NADP-dependent oxidoreductase" evidence="1">
    <location>
        <begin position="20"/>
        <end position="328"/>
    </location>
</feature>
<dbReference type="EMBL" id="BJYZ01000002">
    <property type="protein sequence ID" value="GEO36167.1"/>
    <property type="molecule type" value="Genomic_DNA"/>
</dbReference>
<evidence type="ECO:0000313" key="3">
    <source>
        <dbReference type="Proteomes" id="UP000321523"/>
    </source>
</evidence>
<evidence type="ECO:0000313" key="2">
    <source>
        <dbReference type="EMBL" id="GEO36167.1"/>
    </source>
</evidence>
<dbReference type="GO" id="GO:0016491">
    <property type="term" value="F:oxidoreductase activity"/>
    <property type="evidence" value="ECO:0007669"/>
    <property type="project" value="InterPro"/>
</dbReference>
<dbReference type="Proteomes" id="UP000321523">
    <property type="component" value="Unassembled WGS sequence"/>
</dbReference>
<dbReference type="SUPFAM" id="SSF51430">
    <property type="entry name" value="NAD(P)-linked oxidoreductase"/>
    <property type="match status" value="1"/>
</dbReference>
<dbReference type="InterPro" id="IPR023210">
    <property type="entry name" value="NADP_OxRdtase_dom"/>
</dbReference>
<dbReference type="OrthoDB" id="9768851at2"/>
<keyword evidence="3" id="KW-1185">Reference proteome</keyword>
<dbReference type="Gene3D" id="3.20.20.100">
    <property type="entry name" value="NADP-dependent oxidoreductase domain"/>
    <property type="match status" value="1"/>
</dbReference>
<organism evidence="2 3">
    <name type="scientific">Skermanella aerolata</name>
    <dbReference type="NCBI Taxonomy" id="393310"/>
    <lineage>
        <taxon>Bacteria</taxon>
        <taxon>Pseudomonadati</taxon>
        <taxon>Pseudomonadota</taxon>
        <taxon>Alphaproteobacteria</taxon>
        <taxon>Rhodospirillales</taxon>
        <taxon>Azospirillaceae</taxon>
        <taxon>Skermanella</taxon>
    </lineage>
</organism>
<protein>
    <submittedName>
        <fullName evidence="2">Oxidoreductase</fullName>
    </submittedName>
</protein>
<name>A0A512DI70_9PROT</name>
<comment type="caution">
    <text evidence="2">The sequence shown here is derived from an EMBL/GenBank/DDBJ whole genome shotgun (WGS) entry which is preliminary data.</text>
</comment>
<dbReference type="RefSeq" id="WP_044425655.1">
    <property type="nucleotide sequence ID" value="NZ_BJYZ01000002.1"/>
</dbReference>
<dbReference type="InterPro" id="IPR020471">
    <property type="entry name" value="AKR"/>
</dbReference>
<reference evidence="2 3" key="1">
    <citation type="submission" date="2019-07" db="EMBL/GenBank/DDBJ databases">
        <title>Whole genome shotgun sequence of Skermanella aerolata NBRC 106429.</title>
        <authorList>
            <person name="Hosoyama A."/>
            <person name="Uohara A."/>
            <person name="Ohji S."/>
            <person name="Ichikawa N."/>
        </authorList>
    </citation>
    <scope>NUCLEOTIDE SEQUENCE [LARGE SCALE GENOMIC DNA]</scope>
    <source>
        <strain evidence="2 3">NBRC 106429</strain>
    </source>
</reference>
<dbReference type="AlphaFoldDB" id="A0A512DI70"/>
<accession>A0A512DI70</accession>
<dbReference type="GO" id="GO:0005829">
    <property type="term" value="C:cytosol"/>
    <property type="evidence" value="ECO:0007669"/>
    <property type="project" value="TreeGrafter"/>
</dbReference>
<sequence length="348" mass="38805">MNPIAKRRLGRTDVHVTQFGFGAAPLGDLFTRVPDEQAMAVQQAAWDAGVRYFDTAPWYGRGQSEHRTGRFLYTKPRDEFVLSTKVGRVLKAPRRAGAFDTGFWAGGLYFDHVFDYSYDGVMRSFEDSLQRLGMNRIDLAIIHDLDFRHHIHAEKVSAYMAQLATGGWRALEELRDAGVIRGIGCGINELGMIPRFLDLFDLDFFLIALRYTLAEQDTLTRELPYCSERNVGVVIGGVFNSGILASGAVPGAKYNYEDATPEQMELVRRLDTVCRRHGVTMAAAALQFPLGHDCVASVIPGAVAPEQIAANLRHFSHPIPDDLWAELKHEKLLREDAPLRFSDGSHPG</sequence>
<dbReference type="PANTHER" id="PTHR42686:SF1">
    <property type="entry name" value="GH17980P-RELATED"/>
    <property type="match status" value="1"/>
</dbReference>
<dbReference type="Pfam" id="PF00248">
    <property type="entry name" value="Aldo_ket_red"/>
    <property type="match status" value="1"/>
</dbReference>
<dbReference type="PANTHER" id="PTHR42686">
    <property type="entry name" value="GH17980P-RELATED"/>
    <property type="match status" value="1"/>
</dbReference>
<dbReference type="InterPro" id="IPR036812">
    <property type="entry name" value="NAD(P)_OxRdtase_dom_sf"/>
</dbReference>
<proteinExistence type="predicted"/>
<evidence type="ECO:0000259" key="1">
    <source>
        <dbReference type="Pfam" id="PF00248"/>
    </source>
</evidence>
<gene>
    <name evidence="2" type="ORF">SAE02_03150</name>
</gene>